<keyword evidence="1 2" id="KW-0238">DNA-binding</keyword>
<organism evidence="4 5">
    <name type="scientific">Plesiocystis pacifica SIR-1</name>
    <dbReference type="NCBI Taxonomy" id="391625"/>
    <lineage>
        <taxon>Bacteria</taxon>
        <taxon>Pseudomonadati</taxon>
        <taxon>Myxococcota</taxon>
        <taxon>Polyangia</taxon>
        <taxon>Nannocystales</taxon>
        <taxon>Nannocystaceae</taxon>
        <taxon>Plesiocystis</taxon>
    </lineage>
</organism>
<dbReference type="GO" id="GO:0000976">
    <property type="term" value="F:transcription cis-regulatory region binding"/>
    <property type="evidence" value="ECO:0007669"/>
    <property type="project" value="TreeGrafter"/>
</dbReference>
<keyword evidence="5" id="KW-1185">Reference proteome</keyword>
<dbReference type="PANTHER" id="PTHR30055">
    <property type="entry name" value="HTH-TYPE TRANSCRIPTIONAL REGULATOR RUTR"/>
    <property type="match status" value="1"/>
</dbReference>
<evidence type="ECO:0000313" key="5">
    <source>
        <dbReference type="Proteomes" id="UP000005801"/>
    </source>
</evidence>
<feature type="domain" description="HTH tetR-type" evidence="3">
    <location>
        <begin position="6"/>
        <end position="66"/>
    </location>
</feature>
<dbReference type="Proteomes" id="UP000005801">
    <property type="component" value="Unassembled WGS sequence"/>
</dbReference>
<evidence type="ECO:0000259" key="3">
    <source>
        <dbReference type="PROSITE" id="PS50977"/>
    </source>
</evidence>
<dbReference type="InterPro" id="IPR001647">
    <property type="entry name" value="HTH_TetR"/>
</dbReference>
<dbReference type="PRINTS" id="PR00455">
    <property type="entry name" value="HTHTETR"/>
</dbReference>
<accession>A6GD80</accession>
<name>A6GD80_9BACT</name>
<dbReference type="Pfam" id="PF00440">
    <property type="entry name" value="TetR_N"/>
    <property type="match status" value="1"/>
</dbReference>
<proteinExistence type="predicted"/>
<dbReference type="InterPro" id="IPR009057">
    <property type="entry name" value="Homeodomain-like_sf"/>
</dbReference>
<protein>
    <submittedName>
        <fullName evidence="4">Transcriptional regulatory protein</fullName>
    </submittedName>
</protein>
<feature type="DNA-binding region" description="H-T-H motif" evidence="2">
    <location>
        <begin position="29"/>
        <end position="48"/>
    </location>
</feature>
<dbReference type="eggNOG" id="COG1309">
    <property type="taxonomic scope" value="Bacteria"/>
</dbReference>
<dbReference type="InterPro" id="IPR050109">
    <property type="entry name" value="HTH-type_TetR-like_transc_reg"/>
</dbReference>
<gene>
    <name evidence="4" type="ORF">PPSIR1_26883</name>
</gene>
<dbReference type="GO" id="GO:0003700">
    <property type="term" value="F:DNA-binding transcription factor activity"/>
    <property type="evidence" value="ECO:0007669"/>
    <property type="project" value="TreeGrafter"/>
</dbReference>
<comment type="caution">
    <text evidence="4">The sequence shown here is derived from an EMBL/GenBank/DDBJ whole genome shotgun (WGS) entry which is preliminary data.</text>
</comment>
<dbReference type="SUPFAM" id="SSF46689">
    <property type="entry name" value="Homeodomain-like"/>
    <property type="match status" value="1"/>
</dbReference>
<dbReference type="AlphaFoldDB" id="A6GD80"/>
<reference evidence="4 5" key="1">
    <citation type="submission" date="2007-06" db="EMBL/GenBank/DDBJ databases">
        <authorList>
            <person name="Shimkets L."/>
            <person name="Ferriera S."/>
            <person name="Johnson J."/>
            <person name="Kravitz S."/>
            <person name="Beeson K."/>
            <person name="Sutton G."/>
            <person name="Rogers Y.-H."/>
            <person name="Friedman R."/>
            <person name="Frazier M."/>
            <person name="Venter J.C."/>
        </authorList>
    </citation>
    <scope>NUCLEOTIDE SEQUENCE [LARGE SCALE GENOMIC DNA]</scope>
    <source>
        <strain evidence="4 5">SIR-1</strain>
    </source>
</reference>
<evidence type="ECO:0000256" key="1">
    <source>
        <dbReference type="ARBA" id="ARBA00023125"/>
    </source>
</evidence>
<dbReference type="PANTHER" id="PTHR30055:SF239">
    <property type="entry name" value="TRANSCRIPTIONAL REGULATORY PROTEIN"/>
    <property type="match status" value="1"/>
</dbReference>
<dbReference type="STRING" id="391625.PPSIR1_26883"/>
<evidence type="ECO:0000256" key="2">
    <source>
        <dbReference type="PROSITE-ProRule" id="PRU00335"/>
    </source>
</evidence>
<dbReference type="PROSITE" id="PS50977">
    <property type="entry name" value="HTH_TETR_2"/>
    <property type="match status" value="1"/>
</dbReference>
<evidence type="ECO:0000313" key="4">
    <source>
        <dbReference type="EMBL" id="EDM76155.1"/>
    </source>
</evidence>
<dbReference type="Gene3D" id="1.10.357.10">
    <property type="entry name" value="Tetracycline Repressor, domain 2"/>
    <property type="match status" value="1"/>
</dbReference>
<dbReference type="EMBL" id="ABCS01000071">
    <property type="protein sequence ID" value="EDM76155.1"/>
    <property type="molecule type" value="Genomic_DNA"/>
</dbReference>
<sequence length="185" mass="20184">MSSVARLSKDDWIAAAAARFADAGAAAVRVEPLAKVLGVSKGSFYWHFSDRAALLAAIVDAWEQRGTLEIIDAVEEAADDPGKRLWILIERTFGTPAEADAFEAAVRAWAAQDAHAQAVAKRVDHQRLAFVAELLRAAGIPKAEAKRRADLLYCTLIGEYTQRSYGKPKLSKASLRSLHRLLLTD</sequence>